<sequence>MDVPYQFKQFDAVVVAGEGLHSYQVLHQHKAFLGIENRSVVSYVLDALIKAQSVRNIYVVGKQRALREHLLRDGIDLDQPKPITLLEQKQSLYENVWFAYMESLPEPVPESHLENSIYKDKALLVVPCDSPLITPHEIDYFTAHADIEHYDYVLGLTPEKALKPFYPRKGQPGIKMAYLHLKEDKYRINNMHLVKPGRIQNRHYIQTMYQYRYQRDIKNVVRFGVELFKKDCYRGYRFYLCLLVCLMCARLKLDRVADWFRRWVPKRHLEAWVSQGLKTRFTGLVTPFPGATLDIDNNRDFEVMKLRFQDWRQSLRDLVERYPLPEDVSAQTALSRSPVPSQLNTSGTDIETVR</sequence>
<evidence type="ECO:0000313" key="3">
    <source>
        <dbReference type="EMBL" id="CAI2717429.1"/>
    </source>
</evidence>
<dbReference type="Pfam" id="PF12804">
    <property type="entry name" value="NTP_transf_3"/>
    <property type="match status" value="1"/>
</dbReference>
<dbReference type="InterPro" id="IPR029044">
    <property type="entry name" value="Nucleotide-diphossugar_trans"/>
</dbReference>
<dbReference type="InterPro" id="IPR025877">
    <property type="entry name" value="MobA-like_NTP_Trfase"/>
</dbReference>
<evidence type="ECO:0000256" key="1">
    <source>
        <dbReference type="SAM" id="MobiDB-lite"/>
    </source>
</evidence>
<gene>
    <name evidence="3" type="ORF">NSPWAT_0570</name>
</gene>
<feature type="region of interest" description="Disordered" evidence="1">
    <location>
        <begin position="331"/>
        <end position="354"/>
    </location>
</feature>
<dbReference type="RefSeq" id="WP_282010370.1">
    <property type="nucleotide sequence ID" value="NZ_OX336137.1"/>
</dbReference>
<organism evidence="3 4">
    <name type="scientific">Nitrospina watsonii</name>
    <dbReference type="NCBI Taxonomy" id="1323948"/>
    <lineage>
        <taxon>Bacteria</taxon>
        <taxon>Pseudomonadati</taxon>
        <taxon>Nitrospinota/Tectimicrobiota group</taxon>
        <taxon>Nitrospinota</taxon>
        <taxon>Nitrospinia</taxon>
        <taxon>Nitrospinales</taxon>
        <taxon>Nitrospinaceae</taxon>
        <taxon>Nitrospina</taxon>
    </lineage>
</organism>
<dbReference type="Proteomes" id="UP001157733">
    <property type="component" value="Chromosome"/>
</dbReference>
<protein>
    <submittedName>
        <fullName evidence="3">NTP_transf_3 domain-containing protein</fullName>
    </submittedName>
</protein>
<evidence type="ECO:0000259" key="2">
    <source>
        <dbReference type="Pfam" id="PF12804"/>
    </source>
</evidence>
<dbReference type="Gene3D" id="3.90.550.10">
    <property type="entry name" value="Spore Coat Polysaccharide Biosynthesis Protein SpsA, Chain A"/>
    <property type="match status" value="1"/>
</dbReference>
<name>A0ABN8VZS7_9BACT</name>
<reference evidence="3 4" key="1">
    <citation type="submission" date="2022-09" db="EMBL/GenBank/DDBJ databases">
        <authorList>
            <person name="Kop L."/>
        </authorList>
    </citation>
    <scope>NUCLEOTIDE SEQUENCE [LARGE SCALE GENOMIC DNA]</scope>
    <source>
        <strain evidence="3 4">347</strain>
    </source>
</reference>
<dbReference type="EMBL" id="OX336137">
    <property type="protein sequence ID" value="CAI2717429.1"/>
    <property type="molecule type" value="Genomic_DNA"/>
</dbReference>
<evidence type="ECO:0000313" key="4">
    <source>
        <dbReference type="Proteomes" id="UP001157733"/>
    </source>
</evidence>
<keyword evidence="4" id="KW-1185">Reference proteome</keyword>
<feature type="domain" description="MobA-like NTP transferase" evidence="2">
    <location>
        <begin position="27"/>
        <end position="164"/>
    </location>
</feature>
<dbReference type="SUPFAM" id="SSF53448">
    <property type="entry name" value="Nucleotide-diphospho-sugar transferases"/>
    <property type="match status" value="1"/>
</dbReference>
<proteinExistence type="predicted"/>
<accession>A0ABN8VZS7</accession>